<dbReference type="Proteomes" id="UP000557566">
    <property type="component" value="Unassembled WGS sequence"/>
</dbReference>
<gene>
    <name evidence="2" type="ORF">G6O67_008491</name>
</gene>
<dbReference type="AlphaFoldDB" id="A0A8H4LS38"/>
<accession>A0A8H4LS38</accession>
<feature type="region of interest" description="Disordered" evidence="1">
    <location>
        <begin position="102"/>
        <end position="121"/>
    </location>
</feature>
<evidence type="ECO:0000313" key="3">
    <source>
        <dbReference type="Proteomes" id="UP000557566"/>
    </source>
</evidence>
<evidence type="ECO:0000313" key="2">
    <source>
        <dbReference type="EMBL" id="KAF4504329.1"/>
    </source>
</evidence>
<comment type="caution">
    <text evidence="2">The sequence shown here is derived from an EMBL/GenBank/DDBJ whole genome shotgun (WGS) entry which is preliminary data.</text>
</comment>
<organism evidence="2 3">
    <name type="scientific">Ophiocordyceps sinensis</name>
    <dbReference type="NCBI Taxonomy" id="72228"/>
    <lineage>
        <taxon>Eukaryota</taxon>
        <taxon>Fungi</taxon>
        <taxon>Dikarya</taxon>
        <taxon>Ascomycota</taxon>
        <taxon>Pezizomycotina</taxon>
        <taxon>Sordariomycetes</taxon>
        <taxon>Hypocreomycetidae</taxon>
        <taxon>Hypocreales</taxon>
        <taxon>Ophiocordycipitaceae</taxon>
        <taxon>Ophiocordyceps</taxon>
    </lineage>
</organism>
<reference evidence="2 3" key="1">
    <citation type="journal article" date="2020" name="Genome Biol. Evol.">
        <title>A new high-quality draft genome assembly of the Chinese cordyceps Ophiocordyceps sinensis.</title>
        <authorList>
            <person name="Shu R."/>
            <person name="Zhang J."/>
            <person name="Meng Q."/>
            <person name="Zhang H."/>
            <person name="Zhou G."/>
            <person name="Li M."/>
            <person name="Wu P."/>
            <person name="Zhao Y."/>
            <person name="Chen C."/>
            <person name="Qin Q."/>
        </authorList>
    </citation>
    <scope>NUCLEOTIDE SEQUENCE [LARGE SCALE GENOMIC DNA]</scope>
    <source>
        <strain evidence="2 3">IOZ07</strain>
    </source>
</reference>
<evidence type="ECO:0000256" key="1">
    <source>
        <dbReference type="SAM" id="MobiDB-lite"/>
    </source>
</evidence>
<name>A0A8H4LS38_9HYPO</name>
<dbReference type="EMBL" id="JAAVMX010000011">
    <property type="protein sequence ID" value="KAF4504329.1"/>
    <property type="molecule type" value="Genomic_DNA"/>
</dbReference>
<sequence length="150" mass="16335">MLHLSKRRRTWSLHGQYLPLVARHQPTYKSTSSPYLSLVHVLIPRVNASTKSLSKLAPLDANATRVRHVSQSSAMTPSGARMMPVAMPATACSVLGRRPESVNKSVAPHVPQNERSAPAEDEYDLAVPMVRLVSMSGSHKESGTEAQPMA</sequence>
<protein>
    <submittedName>
        <fullName evidence="2">Uncharacterized protein</fullName>
    </submittedName>
</protein>
<proteinExistence type="predicted"/>
<keyword evidence="3" id="KW-1185">Reference proteome</keyword>